<protein>
    <recommendedName>
        <fullName evidence="3">NADH-quinone oxidoreductase subunit C</fullName>
        <ecNumber evidence="3">7.1.1.-</ecNumber>
    </recommendedName>
    <alternativeName>
        <fullName evidence="3">NADH dehydrogenase I subunit C</fullName>
    </alternativeName>
    <alternativeName>
        <fullName evidence="3">NDH-1 subunit C</fullName>
    </alternativeName>
</protein>
<dbReference type="GO" id="GO:0050136">
    <property type="term" value="F:NADH dehydrogenase (quinone) (non-electrogenic) activity"/>
    <property type="evidence" value="ECO:0007669"/>
    <property type="project" value="UniProtKB-UniRule"/>
</dbReference>
<evidence type="ECO:0000256" key="2">
    <source>
        <dbReference type="ARBA" id="ARBA00022448"/>
    </source>
</evidence>
<comment type="subunit">
    <text evidence="3">NDH-1 is composed of 14 different subunits. Subunits NuoB, C, D, E, F, and G constitute the peripheral sector of the complex.</text>
</comment>
<dbReference type="PANTHER" id="PTHR10884:SF14">
    <property type="entry name" value="NADH DEHYDROGENASE [UBIQUINONE] IRON-SULFUR PROTEIN 3, MITOCHONDRIAL"/>
    <property type="match status" value="1"/>
</dbReference>
<dbReference type="RefSeq" id="WP_159547414.1">
    <property type="nucleotide sequence ID" value="NZ_CP047156.1"/>
</dbReference>
<comment type="catalytic activity">
    <reaction evidence="3">
        <text>a quinone + NADH + 5 H(+)(in) = a quinol + NAD(+) + 4 H(+)(out)</text>
        <dbReference type="Rhea" id="RHEA:57888"/>
        <dbReference type="ChEBI" id="CHEBI:15378"/>
        <dbReference type="ChEBI" id="CHEBI:24646"/>
        <dbReference type="ChEBI" id="CHEBI:57540"/>
        <dbReference type="ChEBI" id="CHEBI:57945"/>
        <dbReference type="ChEBI" id="CHEBI:132124"/>
    </reaction>
</comment>
<dbReference type="OrthoDB" id="9803286at2"/>
<dbReference type="KEGG" id="eke:EK0264_05305"/>
<evidence type="ECO:0000313" key="6">
    <source>
        <dbReference type="Proteomes" id="UP000463857"/>
    </source>
</evidence>
<dbReference type="InterPro" id="IPR010218">
    <property type="entry name" value="NADH_DH_suC"/>
</dbReference>
<dbReference type="GO" id="GO:0005886">
    <property type="term" value="C:plasma membrane"/>
    <property type="evidence" value="ECO:0007669"/>
    <property type="project" value="UniProtKB-SubCell"/>
</dbReference>
<dbReference type="SUPFAM" id="SSF143243">
    <property type="entry name" value="Nqo5-like"/>
    <property type="match status" value="1"/>
</dbReference>
<keyword evidence="2 3" id="KW-0813">Transport</keyword>
<dbReference type="Gene3D" id="3.30.460.80">
    <property type="entry name" value="NADH:ubiquinone oxidoreductase, 30kDa subunit"/>
    <property type="match status" value="1"/>
</dbReference>
<reference evidence="5 6" key="1">
    <citation type="journal article" date="2018" name="Int. J. Syst. Evol. Microbiol.">
        <title>Epidermidibacterium keratini gen. nov., sp. nov., a member of the family Sporichthyaceae, isolated from keratin epidermis.</title>
        <authorList>
            <person name="Lee D.G."/>
            <person name="Trujillo M.E."/>
            <person name="Kang S."/>
            <person name="Nam J.J."/>
            <person name="Kim Y.J."/>
        </authorList>
    </citation>
    <scope>NUCLEOTIDE SEQUENCE [LARGE SCALE GENOMIC DNA]</scope>
    <source>
        <strain evidence="5 6">EPI-7</strain>
    </source>
</reference>
<keyword evidence="3" id="KW-1003">Cell membrane</keyword>
<keyword evidence="6" id="KW-1185">Reference proteome</keyword>
<keyword evidence="3" id="KW-1278">Translocase</keyword>
<feature type="domain" description="NADH:ubiquinone oxidoreductase 30kDa subunit" evidence="4">
    <location>
        <begin position="92"/>
        <end position="228"/>
    </location>
</feature>
<dbReference type="FunCoup" id="A0A7L4YT67">
    <property type="interactions" value="103"/>
</dbReference>
<sequence>MPHKAPKPERFDDTPIAQQAGRAGSFGVTGTGDTSGFGGLRIHAGSGIPSRSTDRPYGGYFDEVADRFAKAYSQWRQAHIATIVDRGEITFYVEKSHIARILKVARDDAELRFELLSSLSGVDYYRGDAGIAASGDPKQDEYAAQRLHVVYHLLSMTFRRRVRFEVATTVENPHVPTATEVYPTADWQERETYDMFGVIFDGHHALTRILMPDDWDGFPQRKDYPLGGIPVEYHDATIPPPDERRAYK</sequence>
<evidence type="ECO:0000313" key="5">
    <source>
        <dbReference type="EMBL" id="QHC02290.1"/>
    </source>
</evidence>
<dbReference type="NCBIfam" id="NF005856">
    <property type="entry name" value="PRK07785.1"/>
    <property type="match status" value="1"/>
</dbReference>
<comment type="function">
    <text evidence="3">NDH-1 shuttles electrons from NADH, via FMN and iron-sulfur (Fe-S) centers, to quinones in the respiratory chain. The immediate electron acceptor for the enzyme in this species is believed to be a menaquinone. Couples the redox reaction to proton translocation (for every two electrons transferred, four hydrogen ions are translocated across the cytoplasmic membrane), and thus conserves the redox energy in a proton gradient.</text>
</comment>
<dbReference type="GO" id="GO:0048038">
    <property type="term" value="F:quinone binding"/>
    <property type="evidence" value="ECO:0007669"/>
    <property type="project" value="UniProtKB-KW"/>
</dbReference>
<dbReference type="NCBIfam" id="TIGR01961">
    <property type="entry name" value="NuoC_fam"/>
    <property type="match status" value="1"/>
</dbReference>
<keyword evidence="3" id="KW-0874">Quinone</keyword>
<organism evidence="5 6">
    <name type="scientific">Epidermidibacterium keratini</name>
    <dbReference type="NCBI Taxonomy" id="1891644"/>
    <lineage>
        <taxon>Bacteria</taxon>
        <taxon>Bacillati</taxon>
        <taxon>Actinomycetota</taxon>
        <taxon>Actinomycetes</taxon>
        <taxon>Sporichthyales</taxon>
        <taxon>Sporichthyaceae</taxon>
        <taxon>Epidermidibacterium</taxon>
    </lineage>
</organism>
<comment type="subcellular location">
    <subcellularLocation>
        <location evidence="3">Cell membrane</location>
        <topology evidence="3">Peripheral membrane protein</topology>
        <orientation evidence="3">Cytoplasmic side</orientation>
    </subcellularLocation>
</comment>
<keyword evidence="3" id="KW-0472">Membrane</keyword>
<proteinExistence type="inferred from homology"/>
<dbReference type="EC" id="7.1.1.-" evidence="3"/>
<dbReference type="InterPro" id="IPR037232">
    <property type="entry name" value="NADH_quin_OxRdtase_su_C/D-like"/>
</dbReference>
<dbReference type="AlphaFoldDB" id="A0A7L4YT67"/>
<dbReference type="PANTHER" id="PTHR10884">
    <property type="entry name" value="NADH DEHYDROGENASE UBIQUINONE IRON-SULFUR PROTEIN 3"/>
    <property type="match status" value="1"/>
</dbReference>
<keyword evidence="5" id="KW-0560">Oxidoreductase</keyword>
<dbReference type="InterPro" id="IPR001268">
    <property type="entry name" value="NADH_UbQ_OxRdtase_30kDa_su"/>
</dbReference>
<name>A0A7L4YT67_9ACTN</name>
<dbReference type="Proteomes" id="UP000463857">
    <property type="component" value="Chromosome"/>
</dbReference>
<dbReference type="EMBL" id="CP047156">
    <property type="protein sequence ID" value="QHC02290.1"/>
    <property type="molecule type" value="Genomic_DNA"/>
</dbReference>
<evidence type="ECO:0000256" key="3">
    <source>
        <dbReference type="HAMAP-Rule" id="MF_01357"/>
    </source>
</evidence>
<evidence type="ECO:0000259" key="4">
    <source>
        <dbReference type="Pfam" id="PF00329"/>
    </source>
</evidence>
<gene>
    <name evidence="3" type="primary">nuoC</name>
    <name evidence="5" type="ORF">EK0264_05305</name>
</gene>
<accession>A0A7L4YT67</accession>
<dbReference type="HAMAP" id="MF_01357">
    <property type="entry name" value="NDH1_NuoC"/>
    <property type="match status" value="1"/>
</dbReference>
<comment type="similarity">
    <text evidence="1 3">Belongs to the complex I 30 kDa subunit family.</text>
</comment>
<keyword evidence="3" id="KW-0520">NAD</keyword>
<evidence type="ECO:0000256" key="1">
    <source>
        <dbReference type="ARBA" id="ARBA00007569"/>
    </source>
</evidence>
<dbReference type="GO" id="GO:0008137">
    <property type="term" value="F:NADH dehydrogenase (ubiquinone) activity"/>
    <property type="evidence" value="ECO:0007669"/>
    <property type="project" value="InterPro"/>
</dbReference>
<dbReference type="Pfam" id="PF00329">
    <property type="entry name" value="Complex1_30kDa"/>
    <property type="match status" value="1"/>
</dbReference>
<dbReference type="InParanoid" id="A0A7L4YT67"/>